<evidence type="ECO:0008006" key="5">
    <source>
        <dbReference type="Google" id="ProtNLM"/>
    </source>
</evidence>
<dbReference type="GeneID" id="93335737"/>
<feature type="chain" id="PRO_5039239331" description="Lipoprotein" evidence="2">
    <location>
        <begin position="32"/>
        <end position="136"/>
    </location>
</feature>
<evidence type="ECO:0000256" key="2">
    <source>
        <dbReference type="SAM" id="SignalP"/>
    </source>
</evidence>
<dbReference type="RefSeq" id="WP_025656031.1">
    <property type="nucleotide sequence ID" value="NZ_QVIA01000002.1"/>
</dbReference>
<name>A0A3E2X1A5_9FIRM</name>
<feature type="compositionally biased region" description="Polar residues" evidence="1">
    <location>
        <begin position="102"/>
        <end position="112"/>
    </location>
</feature>
<comment type="caution">
    <text evidence="3">The sequence shown here is derived from an EMBL/GenBank/DDBJ whole genome shotgun (WGS) entry which is preliminary data.</text>
</comment>
<dbReference type="Proteomes" id="UP000261111">
    <property type="component" value="Unassembled WGS sequence"/>
</dbReference>
<evidence type="ECO:0000313" key="4">
    <source>
        <dbReference type="Proteomes" id="UP000261111"/>
    </source>
</evidence>
<keyword evidence="2" id="KW-0732">Signal</keyword>
<evidence type="ECO:0000313" key="3">
    <source>
        <dbReference type="EMBL" id="RGC35058.1"/>
    </source>
</evidence>
<dbReference type="EMBL" id="QVIA01000002">
    <property type="protein sequence ID" value="RGC35058.1"/>
    <property type="molecule type" value="Genomic_DNA"/>
</dbReference>
<dbReference type="PROSITE" id="PS51257">
    <property type="entry name" value="PROKAR_LIPOPROTEIN"/>
    <property type="match status" value="1"/>
</dbReference>
<feature type="compositionally biased region" description="Basic and acidic residues" evidence="1">
    <location>
        <begin position="64"/>
        <end position="74"/>
    </location>
</feature>
<evidence type="ECO:0000256" key="1">
    <source>
        <dbReference type="SAM" id="MobiDB-lite"/>
    </source>
</evidence>
<feature type="signal peptide" evidence="2">
    <location>
        <begin position="1"/>
        <end position="31"/>
    </location>
</feature>
<accession>A0A3E2X1A5</accession>
<protein>
    <recommendedName>
        <fullName evidence="5">Lipoprotein</fullName>
    </recommendedName>
</protein>
<organism evidence="3 4">
    <name type="scientific">Hungatella hathewayi</name>
    <dbReference type="NCBI Taxonomy" id="154046"/>
    <lineage>
        <taxon>Bacteria</taxon>
        <taxon>Bacillati</taxon>
        <taxon>Bacillota</taxon>
        <taxon>Clostridia</taxon>
        <taxon>Lachnospirales</taxon>
        <taxon>Lachnospiraceae</taxon>
        <taxon>Hungatella</taxon>
    </lineage>
</organism>
<feature type="compositionally biased region" description="Basic and acidic residues" evidence="1">
    <location>
        <begin position="84"/>
        <end position="101"/>
    </location>
</feature>
<gene>
    <name evidence="3" type="ORF">DWX41_02390</name>
</gene>
<dbReference type="AlphaFoldDB" id="A0A3E2X1A5"/>
<proteinExistence type="predicted"/>
<feature type="compositionally biased region" description="Low complexity" evidence="1">
    <location>
        <begin position="121"/>
        <end position="136"/>
    </location>
</feature>
<sequence>MNNFRNKTWKGFLKKGLVFCMIGVMALGLVACGGKDKKSDTKVPKTQTEQSKNKKTNKKPSSQTEKKDDADIEKPQNTTGADQNKTDDTKAQDGADKESDTKNSTQKKPTQRNSTKKNSTKKNSTVQKSNKSGSTT</sequence>
<reference evidence="3 4" key="1">
    <citation type="submission" date="2018-08" db="EMBL/GenBank/DDBJ databases">
        <title>A genome reference for cultivated species of the human gut microbiota.</title>
        <authorList>
            <person name="Zou Y."/>
            <person name="Xue W."/>
            <person name="Luo G."/>
        </authorList>
    </citation>
    <scope>NUCLEOTIDE SEQUENCE [LARGE SCALE GENOMIC DNA]</scope>
    <source>
        <strain evidence="3 4">AF19-21</strain>
    </source>
</reference>
<feature type="region of interest" description="Disordered" evidence="1">
    <location>
        <begin position="33"/>
        <end position="136"/>
    </location>
</feature>
<feature type="compositionally biased region" description="Basic and acidic residues" evidence="1">
    <location>
        <begin position="34"/>
        <end position="43"/>
    </location>
</feature>